<accession>A0A2U2J3K8</accession>
<name>A0A2U2J3K8_9SPHN</name>
<dbReference type="Gene3D" id="3.30.310.50">
    <property type="entry name" value="Alpha-D-phosphohexomutase, C-terminal domain"/>
    <property type="match status" value="1"/>
</dbReference>
<keyword evidence="2" id="KW-1185">Reference proteome</keyword>
<organism evidence="1 2">
    <name type="scientific">Allosphingosinicella humi</name>
    <dbReference type="NCBI Taxonomy" id="2068657"/>
    <lineage>
        <taxon>Bacteria</taxon>
        <taxon>Pseudomonadati</taxon>
        <taxon>Pseudomonadota</taxon>
        <taxon>Alphaproteobacteria</taxon>
        <taxon>Sphingomonadales</taxon>
        <taxon>Sphingomonadaceae</taxon>
        <taxon>Allosphingosinicella</taxon>
    </lineage>
</organism>
<dbReference type="PIRSF" id="PIRSF028291">
    <property type="entry name" value="UCP028291"/>
    <property type="match status" value="1"/>
</dbReference>
<proteinExistence type="predicted"/>
<sequence>MDKATARVPTAHGGKYIQQLCKHWSHKLQVEWTPASAVVRFERAVATMTADADALDVRIEAEDSETLARMKAVVASHLDRFAFREAPLAFDWRTGP</sequence>
<reference evidence="1 2" key="1">
    <citation type="submission" date="2018-05" db="EMBL/GenBank/DDBJ databases">
        <title>Genome of Sphingosinicella humi QZX222.</title>
        <authorList>
            <person name="Qiao Z."/>
            <person name="Wang G."/>
        </authorList>
    </citation>
    <scope>NUCLEOTIDE SEQUENCE [LARGE SCALE GENOMIC DNA]</scope>
    <source>
        <strain evidence="1 2">QZX222</strain>
    </source>
</reference>
<protein>
    <submittedName>
        <fullName evidence="1">DUF2218 domain-containing protein</fullName>
    </submittedName>
</protein>
<evidence type="ECO:0000313" key="1">
    <source>
        <dbReference type="EMBL" id="PWG02912.1"/>
    </source>
</evidence>
<dbReference type="Pfam" id="PF09981">
    <property type="entry name" value="DUF2218"/>
    <property type="match status" value="1"/>
</dbReference>
<dbReference type="EMBL" id="QFFF01000001">
    <property type="protein sequence ID" value="PWG02912.1"/>
    <property type="molecule type" value="Genomic_DNA"/>
</dbReference>
<dbReference type="OrthoDB" id="9806511at2"/>
<dbReference type="Proteomes" id="UP000245916">
    <property type="component" value="Unassembled WGS sequence"/>
</dbReference>
<gene>
    <name evidence="1" type="ORF">DF286_08550</name>
</gene>
<evidence type="ECO:0000313" key="2">
    <source>
        <dbReference type="Proteomes" id="UP000245916"/>
    </source>
</evidence>
<dbReference type="InterPro" id="IPR014543">
    <property type="entry name" value="UCP028291"/>
</dbReference>
<dbReference type="AlphaFoldDB" id="A0A2U2J3K8"/>
<comment type="caution">
    <text evidence="1">The sequence shown here is derived from an EMBL/GenBank/DDBJ whole genome shotgun (WGS) entry which is preliminary data.</text>
</comment>
<dbReference type="RefSeq" id="WP_109271050.1">
    <property type="nucleotide sequence ID" value="NZ_QFFF01000001.1"/>
</dbReference>